<dbReference type="PANTHER" id="PTHR28605:SF1">
    <property type="entry name" value="CHROMOSOME TRANSMISSION FIDELITY FACTOR 8"/>
    <property type="match status" value="1"/>
</dbReference>
<reference evidence="7" key="1">
    <citation type="submission" date="2021-01" db="EMBL/GenBank/DDBJ databases">
        <authorList>
            <person name="Corre E."/>
            <person name="Pelletier E."/>
            <person name="Niang G."/>
            <person name="Scheremetjew M."/>
            <person name="Finn R."/>
            <person name="Kale V."/>
            <person name="Holt S."/>
            <person name="Cochrane G."/>
            <person name="Meng A."/>
            <person name="Brown T."/>
            <person name="Cohen L."/>
        </authorList>
    </citation>
    <scope>NUCLEOTIDE SEQUENCE</scope>
    <source>
        <strain evidence="7">CCMP644</strain>
    </source>
</reference>
<dbReference type="GO" id="GO:0007064">
    <property type="term" value="P:mitotic sister chromatid cohesion"/>
    <property type="evidence" value="ECO:0007669"/>
    <property type="project" value="InterPro"/>
</dbReference>
<evidence type="ECO:0000256" key="2">
    <source>
        <dbReference type="ARBA" id="ARBA00022705"/>
    </source>
</evidence>
<keyword evidence="5" id="KW-0131">Cell cycle</keyword>
<dbReference type="GO" id="GO:0003677">
    <property type="term" value="F:DNA binding"/>
    <property type="evidence" value="ECO:0007669"/>
    <property type="project" value="UniProtKB-KW"/>
</dbReference>
<accession>A0A7S1MTE7</accession>
<sequence length="133" mass="14237">MVVMAGEGAGGQCKQMLIKVAEDGPKEWTAIELQGLMEPREGESLGGLPLGELARKGDKGVSLTVGNQRLDGKVVELGEPLAVMEKRQGEGAAAGEYLVVGWVRRKVVFMHRPTVVTQSYTSPMKDIGTQEVS</sequence>
<protein>
    <recommendedName>
        <fullName evidence="8">Chromosome transmission fidelity protein 8</fullName>
    </recommendedName>
</protein>
<dbReference type="EMBL" id="HBFX01050125">
    <property type="protein sequence ID" value="CAD8979170.1"/>
    <property type="molecule type" value="Transcribed_RNA"/>
</dbReference>
<keyword evidence="2" id="KW-0235">DNA replication</keyword>
<evidence type="ECO:0000256" key="5">
    <source>
        <dbReference type="ARBA" id="ARBA00023306"/>
    </source>
</evidence>
<keyword evidence="3" id="KW-0238">DNA-binding</keyword>
<evidence type="ECO:0000256" key="6">
    <source>
        <dbReference type="ARBA" id="ARBA00038447"/>
    </source>
</evidence>
<evidence type="ECO:0000256" key="1">
    <source>
        <dbReference type="ARBA" id="ARBA00004123"/>
    </source>
</evidence>
<dbReference type="InterPro" id="IPR018607">
    <property type="entry name" value="Ctf8"/>
</dbReference>
<organism evidence="7">
    <name type="scientific">Hemiselmis andersenii</name>
    <name type="common">Cryptophyte alga</name>
    <dbReference type="NCBI Taxonomy" id="464988"/>
    <lineage>
        <taxon>Eukaryota</taxon>
        <taxon>Cryptophyceae</taxon>
        <taxon>Cryptomonadales</taxon>
        <taxon>Hemiselmidaceae</taxon>
        <taxon>Hemiselmis</taxon>
    </lineage>
</organism>
<evidence type="ECO:0000313" key="7">
    <source>
        <dbReference type="EMBL" id="CAD8979170.1"/>
    </source>
</evidence>
<dbReference type="GO" id="GO:0006260">
    <property type="term" value="P:DNA replication"/>
    <property type="evidence" value="ECO:0007669"/>
    <property type="project" value="UniProtKB-KW"/>
</dbReference>
<evidence type="ECO:0000256" key="3">
    <source>
        <dbReference type="ARBA" id="ARBA00023125"/>
    </source>
</evidence>
<keyword evidence="4" id="KW-0539">Nucleus</keyword>
<dbReference type="Pfam" id="PF09696">
    <property type="entry name" value="Ctf8"/>
    <property type="match status" value="1"/>
</dbReference>
<proteinExistence type="inferred from homology"/>
<evidence type="ECO:0000256" key="4">
    <source>
        <dbReference type="ARBA" id="ARBA00023242"/>
    </source>
</evidence>
<dbReference type="AlphaFoldDB" id="A0A7S1MTE7"/>
<comment type="similarity">
    <text evidence="6">Belongs to the CTF8 family.</text>
</comment>
<dbReference type="PANTHER" id="PTHR28605">
    <property type="entry name" value="CTF8, CHROMOSOME TRANSMISSION FIDELITY FACTOR 8 HOMOLOG (S. CEREVISIAE)"/>
    <property type="match status" value="1"/>
</dbReference>
<evidence type="ECO:0008006" key="8">
    <source>
        <dbReference type="Google" id="ProtNLM"/>
    </source>
</evidence>
<gene>
    <name evidence="7" type="ORF">HAND00432_LOCUS30180</name>
</gene>
<comment type="subcellular location">
    <subcellularLocation>
        <location evidence="1">Nucleus</location>
    </subcellularLocation>
</comment>
<name>A0A7S1MTE7_HEMAN</name>
<dbReference type="GO" id="GO:0031390">
    <property type="term" value="C:Ctf18 RFC-like complex"/>
    <property type="evidence" value="ECO:0007669"/>
    <property type="project" value="InterPro"/>
</dbReference>